<keyword evidence="1" id="KW-0805">Transcription regulation</keyword>
<evidence type="ECO:0000313" key="6">
    <source>
        <dbReference type="Proteomes" id="UP000261620"/>
    </source>
</evidence>
<accession>A0A3Q3WKR9</accession>
<evidence type="ECO:0000256" key="3">
    <source>
        <dbReference type="ARBA" id="ARBA00023163"/>
    </source>
</evidence>
<dbReference type="Proteomes" id="UP000261620">
    <property type="component" value="Unplaced"/>
</dbReference>
<name>A0A3Q3WKR9_MOLML</name>
<evidence type="ECO:0000313" key="5">
    <source>
        <dbReference type="Ensembl" id="ENSMMOP00000009409.1"/>
    </source>
</evidence>
<protein>
    <submittedName>
        <fullName evidence="5">Uncharacterized protein</fullName>
    </submittedName>
</protein>
<evidence type="ECO:0000256" key="2">
    <source>
        <dbReference type="ARBA" id="ARBA00023125"/>
    </source>
</evidence>
<reference evidence="5" key="2">
    <citation type="submission" date="2025-09" db="UniProtKB">
        <authorList>
            <consortium name="Ensembl"/>
        </authorList>
    </citation>
    <scope>IDENTIFICATION</scope>
</reference>
<keyword evidence="2" id="KW-0238">DNA-binding</keyword>
<keyword evidence="3" id="KW-0804">Transcription</keyword>
<evidence type="ECO:0000256" key="4">
    <source>
        <dbReference type="ARBA" id="ARBA00023242"/>
    </source>
</evidence>
<sequence length="89" mass="10461">WPKKRRRSCAAREEGRRMATVQCPKCTAERKGFRRELDSWRHKLIHCVGFESILEGIYGQMLLSDLQLFYVIYLISLNLNLTEIDTIST</sequence>
<keyword evidence="6" id="KW-1185">Reference proteome</keyword>
<proteinExistence type="predicted"/>
<dbReference type="PANTHER" id="PTHR21545">
    <property type="entry name" value="TRANSCRIPTION FACTOR MLR1/2"/>
    <property type="match status" value="1"/>
</dbReference>
<dbReference type="GO" id="GO:0005634">
    <property type="term" value="C:nucleus"/>
    <property type="evidence" value="ECO:0007669"/>
    <property type="project" value="TreeGrafter"/>
</dbReference>
<organism evidence="5 6">
    <name type="scientific">Mola mola</name>
    <name type="common">Ocean sunfish</name>
    <name type="synonym">Tetraodon mola</name>
    <dbReference type="NCBI Taxonomy" id="94237"/>
    <lineage>
        <taxon>Eukaryota</taxon>
        <taxon>Metazoa</taxon>
        <taxon>Chordata</taxon>
        <taxon>Craniata</taxon>
        <taxon>Vertebrata</taxon>
        <taxon>Euteleostomi</taxon>
        <taxon>Actinopterygii</taxon>
        <taxon>Neopterygii</taxon>
        <taxon>Teleostei</taxon>
        <taxon>Neoteleostei</taxon>
        <taxon>Acanthomorphata</taxon>
        <taxon>Eupercaria</taxon>
        <taxon>Tetraodontiformes</taxon>
        <taxon>Molidae</taxon>
        <taxon>Mola</taxon>
    </lineage>
</organism>
<keyword evidence="4" id="KW-0539">Nucleus</keyword>
<dbReference type="AlphaFoldDB" id="A0A3Q3WKR9"/>
<dbReference type="GO" id="GO:0003677">
    <property type="term" value="F:DNA binding"/>
    <property type="evidence" value="ECO:0007669"/>
    <property type="project" value="UniProtKB-KW"/>
</dbReference>
<dbReference type="Ensembl" id="ENSMMOT00000009572.1">
    <property type="protein sequence ID" value="ENSMMOP00000009409.1"/>
    <property type="gene ID" value="ENSMMOG00000007281.1"/>
</dbReference>
<dbReference type="PANTHER" id="PTHR21545:SF10">
    <property type="entry name" value="LIGAND-DEPENDENT NUCLEAR RECEPTOR COREPRESSOR-LIKE PROTEIN"/>
    <property type="match status" value="1"/>
</dbReference>
<reference evidence="5" key="1">
    <citation type="submission" date="2025-08" db="UniProtKB">
        <authorList>
            <consortium name="Ensembl"/>
        </authorList>
    </citation>
    <scope>IDENTIFICATION</scope>
</reference>
<evidence type="ECO:0000256" key="1">
    <source>
        <dbReference type="ARBA" id="ARBA00023015"/>
    </source>
</evidence>
<dbReference type="GO" id="GO:0006357">
    <property type="term" value="P:regulation of transcription by RNA polymerase II"/>
    <property type="evidence" value="ECO:0007669"/>
    <property type="project" value="TreeGrafter"/>
</dbReference>
<dbReference type="STRING" id="94237.ENSMMOP00000009409"/>